<dbReference type="SUPFAM" id="SSF54980">
    <property type="entry name" value="EF-G C-terminal domain-like"/>
    <property type="match status" value="1"/>
</dbReference>
<dbReference type="InterPro" id="IPR036956">
    <property type="entry name" value="Impact_N_sf"/>
</dbReference>
<reference evidence="3 4" key="1">
    <citation type="submission" date="2014-05" db="EMBL/GenBank/DDBJ databases">
        <title>De novo Genome Sequence of Spirocheata sp.</title>
        <authorList>
            <person name="Shivani Y."/>
            <person name="Subhash Y."/>
            <person name="Tushar L."/>
            <person name="Sasikala C."/>
            <person name="Ramana C.V."/>
        </authorList>
    </citation>
    <scope>NUCLEOTIDE SEQUENCE [LARGE SCALE GENOMIC DNA]</scope>
    <source>
        <strain evidence="3 4">JC230</strain>
    </source>
</reference>
<dbReference type="eggNOG" id="COG1739">
    <property type="taxonomic scope" value="Bacteria"/>
</dbReference>
<proteinExistence type="inferred from homology"/>
<dbReference type="GO" id="GO:0006446">
    <property type="term" value="P:regulation of translational initiation"/>
    <property type="evidence" value="ECO:0007669"/>
    <property type="project" value="TreeGrafter"/>
</dbReference>
<dbReference type="OrthoDB" id="9813771at2"/>
<organism evidence="3 4">
    <name type="scientific">Spirochaeta lutea</name>
    <dbReference type="NCBI Taxonomy" id="1480694"/>
    <lineage>
        <taxon>Bacteria</taxon>
        <taxon>Pseudomonadati</taxon>
        <taxon>Spirochaetota</taxon>
        <taxon>Spirochaetia</taxon>
        <taxon>Spirochaetales</taxon>
        <taxon>Spirochaetaceae</taxon>
        <taxon>Spirochaeta</taxon>
    </lineage>
</organism>
<dbReference type="InterPro" id="IPR001498">
    <property type="entry name" value="Impact_N"/>
</dbReference>
<dbReference type="EMBL" id="JNUP01000064">
    <property type="protein sequence ID" value="KGE71919.1"/>
    <property type="molecule type" value="Genomic_DNA"/>
</dbReference>
<dbReference type="AlphaFoldDB" id="A0A098QW57"/>
<keyword evidence="4" id="KW-1185">Reference proteome</keyword>
<comment type="caution">
    <text evidence="3">The sequence shown here is derived from an EMBL/GenBank/DDBJ whole genome shotgun (WGS) entry which is preliminary data.</text>
</comment>
<evidence type="ECO:0000313" key="4">
    <source>
        <dbReference type="Proteomes" id="UP000029692"/>
    </source>
</evidence>
<dbReference type="InterPro" id="IPR020568">
    <property type="entry name" value="Ribosomal_Su5_D2-typ_SF"/>
</dbReference>
<dbReference type="Gene3D" id="3.30.70.240">
    <property type="match status" value="1"/>
</dbReference>
<dbReference type="Pfam" id="PF01205">
    <property type="entry name" value="Impact_N"/>
    <property type="match status" value="1"/>
</dbReference>
<dbReference type="GO" id="GO:0005737">
    <property type="term" value="C:cytoplasm"/>
    <property type="evidence" value="ECO:0007669"/>
    <property type="project" value="TreeGrafter"/>
</dbReference>
<dbReference type="PANTHER" id="PTHR16301:SF20">
    <property type="entry name" value="IMPACT FAMILY MEMBER YIGZ"/>
    <property type="match status" value="1"/>
</dbReference>
<evidence type="ECO:0000313" key="3">
    <source>
        <dbReference type="EMBL" id="KGE71919.1"/>
    </source>
</evidence>
<protein>
    <recommendedName>
        <fullName evidence="2">Impact N-terminal domain-containing protein</fullName>
    </recommendedName>
</protein>
<dbReference type="InterPro" id="IPR035647">
    <property type="entry name" value="EFG_III/V"/>
</dbReference>
<accession>A0A098QW57</accession>
<dbReference type="Proteomes" id="UP000029692">
    <property type="component" value="Unassembled WGS sequence"/>
</dbReference>
<dbReference type="InterPro" id="IPR023582">
    <property type="entry name" value="Impact"/>
</dbReference>
<evidence type="ECO:0000259" key="2">
    <source>
        <dbReference type="Pfam" id="PF01205"/>
    </source>
</evidence>
<dbReference type="PANTHER" id="PTHR16301">
    <property type="entry name" value="IMPACT-RELATED"/>
    <property type="match status" value="1"/>
</dbReference>
<evidence type="ECO:0000256" key="1">
    <source>
        <dbReference type="ARBA" id="ARBA00007665"/>
    </source>
</evidence>
<comment type="similarity">
    <text evidence="1">Belongs to the IMPACT family.</text>
</comment>
<name>A0A098QW57_9SPIO</name>
<dbReference type="Gene3D" id="3.30.230.30">
    <property type="entry name" value="Impact, N-terminal domain"/>
    <property type="match status" value="1"/>
</dbReference>
<sequence>MQNTISYEIEEKRSRFIATAFFIGEQTEAKEIIQSVREEHPGASHTVYAYKWGRGNTKLLGMSDDGEPRGTAGRPVLEVLKGSPITNILITVTRYFGGTKLGTGGLVRAYTRAAQEVLSHTTQVPYVSRETFSVVIPYNLHREFRDLFSRYGVGDLREEFSEEITLQGSVISESLRPLMRDITELSKGTIQVTVIEE</sequence>
<feature type="domain" description="Impact N-terminal" evidence="2">
    <location>
        <begin position="12"/>
        <end position="118"/>
    </location>
</feature>
<gene>
    <name evidence="3" type="ORF">DC28_08960</name>
</gene>
<dbReference type="SUPFAM" id="SSF54211">
    <property type="entry name" value="Ribosomal protein S5 domain 2-like"/>
    <property type="match status" value="1"/>
</dbReference>